<sequence>MVRMAAEVSIKLLSAIFGTRLRDDDVYQSIDGCTLAQALQEAMDSIATMKKEGYWPSFVAKYERVLTLRLGLEDGRSRTLKEVGKELNVTSERIRQIEAKVLRLLRHPSRSRKLKAYIKELT</sequence>
<dbReference type="InterPro" id="IPR000943">
    <property type="entry name" value="RNA_pol_sigma70"/>
</dbReference>
<dbReference type="SUPFAM" id="SSF88659">
    <property type="entry name" value="Sigma3 and sigma4 domains of RNA polymerase sigma factors"/>
    <property type="match status" value="1"/>
</dbReference>
<dbReference type="InterPro" id="IPR050239">
    <property type="entry name" value="Sigma-70_RNA_pol_init_factors"/>
</dbReference>
<name>X1RBP9_9ZZZZ</name>
<dbReference type="InterPro" id="IPR013324">
    <property type="entry name" value="RNA_pol_sigma_r3/r4-like"/>
</dbReference>
<accession>X1RBP9</accession>
<dbReference type="InterPro" id="IPR007630">
    <property type="entry name" value="RNA_pol_sigma70_r4"/>
</dbReference>
<dbReference type="GO" id="GO:0006352">
    <property type="term" value="P:DNA-templated transcription initiation"/>
    <property type="evidence" value="ECO:0007669"/>
    <property type="project" value="InterPro"/>
</dbReference>
<dbReference type="EMBL" id="BARW01000175">
    <property type="protein sequence ID" value="GAI60575.1"/>
    <property type="molecule type" value="Genomic_DNA"/>
</dbReference>
<dbReference type="InterPro" id="IPR036388">
    <property type="entry name" value="WH-like_DNA-bd_sf"/>
</dbReference>
<protein>
    <recommendedName>
        <fullName evidence="1">RNA polymerase sigma-70 domain-containing protein</fullName>
    </recommendedName>
</protein>
<organism evidence="2">
    <name type="scientific">marine sediment metagenome</name>
    <dbReference type="NCBI Taxonomy" id="412755"/>
    <lineage>
        <taxon>unclassified sequences</taxon>
        <taxon>metagenomes</taxon>
        <taxon>ecological metagenomes</taxon>
    </lineage>
</organism>
<dbReference type="Pfam" id="PF04545">
    <property type="entry name" value="Sigma70_r4"/>
    <property type="match status" value="1"/>
</dbReference>
<proteinExistence type="predicted"/>
<evidence type="ECO:0000259" key="1">
    <source>
        <dbReference type="PROSITE" id="PS00716"/>
    </source>
</evidence>
<gene>
    <name evidence="2" type="ORF">S12H4_01014</name>
</gene>
<reference evidence="2" key="1">
    <citation type="journal article" date="2014" name="Front. Microbiol.">
        <title>High frequency of phylogenetically diverse reductive dehalogenase-homologous genes in deep subseafloor sedimentary metagenomes.</title>
        <authorList>
            <person name="Kawai M."/>
            <person name="Futagami T."/>
            <person name="Toyoda A."/>
            <person name="Takaki Y."/>
            <person name="Nishi S."/>
            <person name="Hori S."/>
            <person name="Arai W."/>
            <person name="Tsubouchi T."/>
            <person name="Morono Y."/>
            <person name="Uchiyama I."/>
            <person name="Ito T."/>
            <person name="Fujiyama A."/>
            <person name="Inagaki F."/>
            <person name="Takami H."/>
        </authorList>
    </citation>
    <scope>NUCLEOTIDE SEQUENCE</scope>
    <source>
        <strain evidence="2">Expedition CK06-06</strain>
    </source>
</reference>
<dbReference type="PANTHER" id="PTHR30603">
    <property type="entry name" value="RNA POLYMERASE SIGMA FACTOR RPO"/>
    <property type="match status" value="1"/>
</dbReference>
<evidence type="ECO:0000313" key="2">
    <source>
        <dbReference type="EMBL" id="GAI60575.1"/>
    </source>
</evidence>
<dbReference type="PANTHER" id="PTHR30603:SF60">
    <property type="entry name" value="RNA POLYMERASE SIGMA FACTOR RPOD"/>
    <property type="match status" value="1"/>
</dbReference>
<dbReference type="GO" id="GO:0003700">
    <property type="term" value="F:DNA-binding transcription factor activity"/>
    <property type="evidence" value="ECO:0007669"/>
    <property type="project" value="InterPro"/>
</dbReference>
<dbReference type="Gene3D" id="1.10.10.10">
    <property type="entry name" value="Winged helix-like DNA-binding domain superfamily/Winged helix DNA-binding domain"/>
    <property type="match status" value="1"/>
</dbReference>
<dbReference type="AlphaFoldDB" id="X1RBP9"/>
<feature type="domain" description="RNA polymerase sigma-70" evidence="1">
    <location>
        <begin position="79"/>
        <end position="105"/>
    </location>
</feature>
<comment type="caution">
    <text evidence="2">The sequence shown here is derived from an EMBL/GenBank/DDBJ whole genome shotgun (WGS) entry which is preliminary data.</text>
</comment>
<dbReference type="PROSITE" id="PS00716">
    <property type="entry name" value="SIGMA70_2"/>
    <property type="match status" value="1"/>
</dbReference>